<dbReference type="PANTHER" id="PTHR12305">
    <property type="entry name" value="PHOSPHATASE WITH HOMOLOGY TO TENSIN"/>
    <property type="match status" value="1"/>
</dbReference>
<dbReference type="InterPro" id="IPR051281">
    <property type="entry name" value="Dual-spec_lipid-protein_phosph"/>
</dbReference>
<dbReference type="PANTHER" id="PTHR12305:SF81">
    <property type="entry name" value="PHOSPHATIDYLINOSITOL 3,4,5-TRISPHOSPHATE 3-PHOSPHATASE AND DUAL-SPECIFICITY PROTEIN PHOSPHATASE PTEN"/>
    <property type="match status" value="1"/>
</dbReference>
<reference evidence="6" key="1">
    <citation type="submission" date="2021-03" db="EMBL/GenBank/DDBJ databases">
        <title>Draft genome sequence of rust myrtle Austropuccinia psidii MF-1, a brazilian biotype.</title>
        <authorList>
            <person name="Quecine M.C."/>
            <person name="Pachon D.M.R."/>
            <person name="Bonatelli M.L."/>
            <person name="Correr F.H."/>
            <person name="Franceschini L.M."/>
            <person name="Leite T.F."/>
            <person name="Margarido G.R.A."/>
            <person name="Almeida C.A."/>
            <person name="Ferrarezi J.A."/>
            <person name="Labate C.A."/>
        </authorList>
    </citation>
    <scope>NUCLEOTIDE SEQUENCE</scope>
    <source>
        <strain evidence="6">MF-1</strain>
    </source>
</reference>
<name>A0A9Q3EHV4_9BASI</name>
<dbReference type="Pfam" id="PF22784">
    <property type="entry name" value="PTP-SAK"/>
    <property type="match status" value="1"/>
</dbReference>
<dbReference type="GO" id="GO:0005829">
    <property type="term" value="C:cytosol"/>
    <property type="evidence" value="ECO:0007669"/>
    <property type="project" value="TreeGrafter"/>
</dbReference>
<sequence length="784" mass="88025">MWADLRVNDIEVWPEGLIGRLGCSDRPPTHQALDRPPATVTDSENFSGLESTAQIDWGRYLNLARRQAAILIQSIYHQPTMSFDLLRRIVSGKKSRLKDLELGVDLDLCYITNRIIVMGFPASGIQSLYRNPRKDVKRWLEARHGQNYKIYNFCPRTENAYEGSFFNNQVQRFPFPDHHPPPLSMIPLFVHDIDSFLELSSSNVAVIHCKAGKGRSGTMTLCYLLTLAQLPPSSKLKYSLCGPVLINSTPNTDILSEVTTQLSDHPELQASSSNSTTRPDRPLEKASQGAVATLQTGTDSTETNAHNSLQISPTKNLVNLSESDNVACNPSVYDNQMSDLSEEPSKPLNELNLQKLDQEVGGSRVTLMAQRILDLLKFHTAQRMSNPDSSSYGISIPSQRRWIKYWGEVLLGMDARIPLSTHAQVEIMWIKVYVGELASYSNVLKSQTKIAVQLARYKDSYIEDLERREKQLRQSGLFPRSAFSKVDSLGKQVSPAEQTKNGSHVISKNEPCTRKAQGISSIEGKVDWEDSENLLVAFASFGQESKQLMPKTLLKNHPDVGEREIYEHISEPSGGTTFESTNTLTESSLTGSSIVHIEPADHDVEIEQSKNLGSSPFRYLKPVRVYPNKSIGEKGPKQKGEFEIRKAGGVKIDARREILCRILMGSTGKKHAAWMSDVTLFGYLWFLPAFHEQSKDNRKPSLNSNVETNINLEGHNVTCFPKEEIDFLNAQNISKVEICWKIHDAHEFNLNKHDFCMESLVTKVVVSDSILYICASGWMTQEIH</sequence>
<dbReference type="PROSITE" id="PS51181">
    <property type="entry name" value="PPASE_TENSIN"/>
    <property type="match status" value="1"/>
</dbReference>
<dbReference type="GO" id="GO:0005634">
    <property type="term" value="C:nucleus"/>
    <property type="evidence" value="ECO:0007669"/>
    <property type="project" value="TreeGrafter"/>
</dbReference>
<dbReference type="GO" id="GO:0005886">
    <property type="term" value="C:plasma membrane"/>
    <property type="evidence" value="ECO:0007669"/>
    <property type="project" value="TreeGrafter"/>
</dbReference>
<dbReference type="Proteomes" id="UP000765509">
    <property type="component" value="Unassembled WGS sequence"/>
</dbReference>
<dbReference type="GO" id="GO:0042995">
    <property type="term" value="C:cell projection"/>
    <property type="evidence" value="ECO:0007669"/>
    <property type="project" value="TreeGrafter"/>
</dbReference>
<dbReference type="AlphaFoldDB" id="A0A9Q3EHV4"/>
<keyword evidence="2" id="KW-0378">Hydrolase</keyword>
<accession>A0A9Q3EHV4</accession>
<dbReference type="GO" id="GO:0004725">
    <property type="term" value="F:protein tyrosine phosphatase activity"/>
    <property type="evidence" value="ECO:0007669"/>
    <property type="project" value="TreeGrafter"/>
</dbReference>
<organism evidence="6 7">
    <name type="scientific">Austropuccinia psidii MF-1</name>
    <dbReference type="NCBI Taxonomy" id="1389203"/>
    <lineage>
        <taxon>Eukaryota</taxon>
        <taxon>Fungi</taxon>
        <taxon>Dikarya</taxon>
        <taxon>Basidiomycota</taxon>
        <taxon>Pucciniomycotina</taxon>
        <taxon>Pucciniomycetes</taxon>
        <taxon>Pucciniales</taxon>
        <taxon>Sphaerophragmiaceae</taxon>
        <taxon>Austropuccinia</taxon>
    </lineage>
</organism>
<protein>
    <recommendedName>
        <fullName evidence="1">phosphatidylinositol-3,4,5-trisphosphate 3-phosphatase</fullName>
        <ecNumber evidence="1">3.1.3.67</ecNumber>
    </recommendedName>
</protein>
<feature type="compositionally biased region" description="Polar residues" evidence="3">
    <location>
        <begin position="260"/>
        <end position="277"/>
    </location>
</feature>
<feature type="domain" description="Tyrosine specific protein phosphatases" evidence="4">
    <location>
        <begin position="187"/>
        <end position="225"/>
    </location>
</feature>
<evidence type="ECO:0000259" key="5">
    <source>
        <dbReference type="PROSITE" id="PS51181"/>
    </source>
</evidence>
<evidence type="ECO:0000256" key="2">
    <source>
        <dbReference type="ARBA" id="ARBA00022801"/>
    </source>
</evidence>
<dbReference type="InterPro" id="IPR057023">
    <property type="entry name" value="PTP-SAK"/>
</dbReference>
<feature type="region of interest" description="Disordered" evidence="3">
    <location>
        <begin position="260"/>
        <end position="310"/>
    </location>
</feature>
<dbReference type="GO" id="GO:0048870">
    <property type="term" value="P:cell motility"/>
    <property type="evidence" value="ECO:0007669"/>
    <property type="project" value="TreeGrafter"/>
</dbReference>
<comment type="caution">
    <text evidence="6">The sequence shown here is derived from an EMBL/GenBank/DDBJ whole genome shotgun (WGS) entry which is preliminary data.</text>
</comment>
<dbReference type="GO" id="GO:0043491">
    <property type="term" value="P:phosphatidylinositol 3-kinase/protein kinase B signal transduction"/>
    <property type="evidence" value="ECO:0007669"/>
    <property type="project" value="TreeGrafter"/>
</dbReference>
<dbReference type="Gene3D" id="3.90.190.10">
    <property type="entry name" value="Protein tyrosine phosphatase superfamily"/>
    <property type="match status" value="1"/>
</dbReference>
<dbReference type="InterPro" id="IPR029023">
    <property type="entry name" value="Tensin_phosphatase"/>
</dbReference>
<proteinExistence type="predicted"/>
<keyword evidence="7" id="KW-1185">Reference proteome</keyword>
<feature type="domain" description="Phosphatase tensin-type" evidence="5">
    <location>
        <begin position="97"/>
        <end position="413"/>
    </location>
</feature>
<dbReference type="InterPro" id="IPR000387">
    <property type="entry name" value="Tyr_Pase_dom"/>
</dbReference>
<dbReference type="EC" id="3.1.3.67" evidence="1"/>
<dbReference type="PROSITE" id="PS50056">
    <property type="entry name" value="TYR_PHOSPHATASE_2"/>
    <property type="match status" value="1"/>
</dbReference>
<dbReference type="InterPro" id="IPR029021">
    <property type="entry name" value="Prot-tyrosine_phosphatase-like"/>
</dbReference>
<dbReference type="PROSITE" id="PS00383">
    <property type="entry name" value="TYR_PHOSPHATASE_1"/>
    <property type="match status" value="1"/>
</dbReference>
<dbReference type="EMBL" id="AVOT02027213">
    <property type="protein sequence ID" value="MBW0519208.1"/>
    <property type="molecule type" value="Genomic_DNA"/>
</dbReference>
<evidence type="ECO:0000256" key="3">
    <source>
        <dbReference type="SAM" id="MobiDB-lite"/>
    </source>
</evidence>
<dbReference type="GO" id="GO:0051896">
    <property type="term" value="P:regulation of phosphatidylinositol 3-kinase/protein kinase B signal transduction"/>
    <property type="evidence" value="ECO:0007669"/>
    <property type="project" value="TreeGrafter"/>
</dbReference>
<feature type="compositionally biased region" description="Polar residues" evidence="3">
    <location>
        <begin position="293"/>
        <end position="310"/>
    </location>
</feature>
<dbReference type="GO" id="GO:0016314">
    <property type="term" value="F:phosphatidylinositol-3,4,5-trisphosphate 3-phosphatase activity"/>
    <property type="evidence" value="ECO:0007669"/>
    <property type="project" value="UniProtKB-EC"/>
</dbReference>
<gene>
    <name evidence="6" type="ORF">O181_058923</name>
</gene>
<dbReference type="GO" id="GO:0046856">
    <property type="term" value="P:phosphatidylinositol dephosphorylation"/>
    <property type="evidence" value="ECO:0007669"/>
    <property type="project" value="TreeGrafter"/>
</dbReference>
<dbReference type="InterPro" id="IPR016130">
    <property type="entry name" value="Tyr_Pase_AS"/>
</dbReference>
<evidence type="ECO:0000313" key="6">
    <source>
        <dbReference type="EMBL" id="MBW0519208.1"/>
    </source>
</evidence>
<evidence type="ECO:0000313" key="7">
    <source>
        <dbReference type="Proteomes" id="UP000765509"/>
    </source>
</evidence>
<evidence type="ECO:0000259" key="4">
    <source>
        <dbReference type="PROSITE" id="PS50056"/>
    </source>
</evidence>
<dbReference type="OrthoDB" id="5632at2759"/>
<evidence type="ECO:0000256" key="1">
    <source>
        <dbReference type="ARBA" id="ARBA00013015"/>
    </source>
</evidence>
<dbReference type="SUPFAM" id="SSF52799">
    <property type="entry name" value="(Phosphotyrosine protein) phosphatases II"/>
    <property type="match status" value="1"/>
</dbReference>
<dbReference type="SMART" id="SM01301">
    <property type="entry name" value="PTPlike_phytase"/>
    <property type="match status" value="1"/>
</dbReference>